<evidence type="ECO:0000313" key="2">
    <source>
        <dbReference type="Proteomes" id="UP000318590"/>
    </source>
</evidence>
<sequence length="211" mass="22679">MPPRYARARNRMRARYDIETIHAILDHGLVAHVGFIIDDRPMVMPMAYARIGDEILLHGASKTRIARLDAVPVCITVTRLDGIVAARSGMHHSVNYRSAMIHGTARRVDGPELDTALDAITDNLLPGRSAEVRPMTAQERKATGVCAVAIEHASAKIRTGPPVDDEADHGLGMWGGVLPVTTALGQGVQDAHTPDGVAEPASFAAARRKFA</sequence>
<dbReference type="Proteomes" id="UP000318590">
    <property type="component" value="Unassembled WGS sequence"/>
</dbReference>
<protein>
    <submittedName>
        <fullName evidence="1">Pyridoxamine 5'-phosphate oxidase family protein</fullName>
    </submittedName>
</protein>
<dbReference type="Pfam" id="PF12900">
    <property type="entry name" value="Pyridox_ox_2"/>
    <property type="match status" value="1"/>
</dbReference>
<dbReference type="SUPFAM" id="SSF50475">
    <property type="entry name" value="FMN-binding split barrel"/>
    <property type="match status" value="1"/>
</dbReference>
<proteinExistence type="predicted"/>
<evidence type="ECO:0000313" key="1">
    <source>
        <dbReference type="EMBL" id="TRD18893.1"/>
    </source>
</evidence>
<comment type="caution">
    <text evidence="1">The sequence shown here is derived from an EMBL/GenBank/DDBJ whole genome shotgun (WGS) entry which is preliminary data.</text>
</comment>
<dbReference type="PANTHER" id="PTHR34071:SF2">
    <property type="entry name" value="FLAVIN-NUCLEOTIDE-BINDING PROTEIN"/>
    <property type="match status" value="1"/>
</dbReference>
<dbReference type="InterPro" id="IPR012349">
    <property type="entry name" value="Split_barrel_FMN-bd"/>
</dbReference>
<dbReference type="OrthoDB" id="116031at2"/>
<organism evidence="1 2">
    <name type="scientific">Palleronia caenipelagi</name>
    <dbReference type="NCBI Taxonomy" id="2489174"/>
    <lineage>
        <taxon>Bacteria</taxon>
        <taxon>Pseudomonadati</taxon>
        <taxon>Pseudomonadota</taxon>
        <taxon>Alphaproteobacteria</taxon>
        <taxon>Rhodobacterales</taxon>
        <taxon>Roseobacteraceae</taxon>
        <taxon>Palleronia</taxon>
    </lineage>
</organism>
<dbReference type="Gene3D" id="2.30.110.10">
    <property type="entry name" value="Electron Transport, Fmn-binding Protein, Chain A"/>
    <property type="match status" value="1"/>
</dbReference>
<keyword evidence="2" id="KW-1185">Reference proteome</keyword>
<dbReference type="EMBL" id="VFSV01000019">
    <property type="protein sequence ID" value="TRD18893.1"/>
    <property type="molecule type" value="Genomic_DNA"/>
</dbReference>
<dbReference type="InterPro" id="IPR024747">
    <property type="entry name" value="Pyridox_Oxase-rel"/>
</dbReference>
<dbReference type="AlphaFoldDB" id="A0A547PXK5"/>
<dbReference type="RefSeq" id="WP_142834988.1">
    <property type="nucleotide sequence ID" value="NZ_VFSV01000019.1"/>
</dbReference>
<name>A0A547PXK5_9RHOB</name>
<dbReference type="PANTHER" id="PTHR34071">
    <property type="entry name" value="5-NITROIMIDAZOLE ANTIBIOTICS RESISTANCE PROTEIN, NIMA-FAMILY-RELATED PROTEIN-RELATED"/>
    <property type="match status" value="1"/>
</dbReference>
<reference evidence="1 2" key="1">
    <citation type="submission" date="2019-06" db="EMBL/GenBank/DDBJ databases">
        <title>Paenimaribius caenipelagi gen. nov., sp. nov., isolated from a tidal flat.</title>
        <authorList>
            <person name="Yoon J.-H."/>
        </authorList>
    </citation>
    <scope>NUCLEOTIDE SEQUENCE [LARGE SCALE GENOMIC DNA]</scope>
    <source>
        <strain evidence="1 2">JBTF-M29</strain>
    </source>
</reference>
<gene>
    <name evidence="1" type="ORF">FEV53_11725</name>
</gene>
<accession>A0A547PXK5</accession>